<feature type="domain" description="SusD-like N-terminal" evidence="8">
    <location>
        <begin position="95"/>
        <end position="217"/>
    </location>
</feature>
<accession>A0ABQ1MS31</accession>
<dbReference type="SUPFAM" id="SSF48452">
    <property type="entry name" value="TPR-like"/>
    <property type="match status" value="1"/>
</dbReference>
<dbReference type="Gene3D" id="1.25.40.390">
    <property type="match status" value="1"/>
</dbReference>
<dbReference type="CDD" id="cd08977">
    <property type="entry name" value="SusD"/>
    <property type="match status" value="1"/>
</dbReference>
<reference evidence="10" key="1">
    <citation type="journal article" date="2019" name="Int. J. Syst. Evol. Microbiol.">
        <title>The Global Catalogue of Microorganisms (GCM) 10K type strain sequencing project: providing services to taxonomists for standard genome sequencing and annotation.</title>
        <authorList>
            <consortium name="The Broad Institute Genomics Platform"/>
            <consortium name="The Broad Institute Genome Sequencing Center for Infectious Disease"/>
            <person name="Wu L."/>
            <person name="Ma J."/>
        </authorList>
    </citation>
    <scope>NUCLEOTIDE SEQUENCE [LARGE SCALE GENOMIC DNA]</scope>
    <source>
        <strain evidence="10">CGMCC 1.15342</strain>
    </source>
</reference>
<dbReference type="Proteomes" id="UP000597338">
    <property type="component" value="Unassembled WGS sequence"/>
</dbReference>
<evidence type="ECO:0000256" key="5">
    <source>
        <dbReference type="ARBA" id="ARBA00023237"/>
    </source>
</evidence>
<dbReference type="Pfam" id="PF07980">
    <property type="entry name" value="SusD_RagB"/>
    <property type="match status" value="1"/>
</dbReference>
<proteinExistence type="inferred from homology"/>
<evidence type="ECO:0000256" key="2">
    <source>
        <dbReference type="ARBA" id="ARBA00006275"/>
    </source>
</evidence>
<dbReference type="InterPro" id="IPR011990">
    <property type="entry name" value="TPR-like_helical_dom_sf"/>
</dbReference>
<keyword evidence="10" id="KW-1185">Reference proteome</keyword>
<evidence type="ECO:0000313" key="9">
    <source>
        <dbReference type="EMBL" id="GGC43286.1"/>
    </source>
</evidence>
<dbReference type="InterPro" id="IPR033985">
    <property type="entry name" value="SusD-like_N"/>
</dbReference>
<sequence>MNIMQKKVIYFVGIAVICLSCHKELNEDARSQVTDNYLSTPEGFESGVNAAYSFLRNYYGNAAGTFLTEAGTDTYTIAIGGDRDFNNYSPNLGPTKSLITSTWNNFYIAINACNAVISRGPGIPGLDEELRNRRVAEARFLRGLYYFILVQTFGPVHLSLEETQGVVTTAQRAPLATIYEAIVADLSYAVDNLLPVADQYGRATKPAAQHLLAKVYLTRGWSEAKAPNDFANAALLAEQVINDSKHQLLEDFASVFAIGTGEQNDEVIFSVQYGQNVLTNGAGNQTHLHFVPKYDILPGMKRDVELGRPFSYLRPTDFSLNELYKLGPDAREEKTFIRLYRANNPGTYTIHGRQVALQMGDTAIFFPKTELTPEEVLATNYSVFPPSKVDEGNFPTLRKHLDPNRPDLNYEAGSRDFIVMRLAETYLIAAEAYLMAGQPEKALPFVNAVRRRAAAWGKNPDETASNKVAMEVGVSDLSIDFILDERGRELSGECLRWFDLTRAGKLLERVKAHNELAAANIKEYHVLRPIPQSQIDRTDGGNAAFPQNEGYQ</sequence>
<evidence type="ECO:0000259" key="7">
    <source>
        <dbReference type="Pfam" id="PF07980"/>
    </source>
</evidence>
<comment type="caution">
    <text evidence="9">The sequence shown here is derived from an EMBL/GenBank/DDBJ whole genome shotgun (WGS) entry which is preliminary data.</text>
</comment>
<feature type="domain" description="RagB/SusD" evidence="7">
    <location>
        <begin position="395"/>
        <end position="551"/>
    </location>
</feature>
<protein>
    <submittedName>
        <fullName evidence="9">Membrane protein</fullName>
    </submittedName>
</protein>
<organism evidence="9 10">
    <name type="scientific">Parapedobacter defluvii</name>
    <dbReference type="NCBI Taxonomy" id="2045106"/>
    <lineage>
        <taxon>Bacteria</taxon>
        <taxon>Pseudomonadati</taxon>
        <taxon>Bacteroidota</taxon>
        <taxon>Sphingobacteriia</taxon>
        <taxon>Sphingobacteriales</taxon>
        <taxon>Sphingobacteriaceae</taxon>
        <taxon>Parapedobacter</taxon>
    </lineage>
</organism>
<keyword evidence="5" id="KW-0998">Cell outer membrane</keyword>
<evidence type="ECO:0000313" key="10">
    <source>
        <dbReference type="Proteomes" id="UP000597338"/>
    </source>
</evidence>
<keyword evidence="4" id="KW-0472">Membrane</keyword>
<feature type="region of interest" description="Disordered" evidence="6">
    <location>
        <begin position="533"/>
        <end position="552"/>
    </location>
</feature>
<name>A0ABQ1MS31_9SPHI</name>
<dbReference type="InterPro" id="IPR012944">
    <property type="entry name" value="SusD_RagB_dom"/>
</dbReference>
<comment type="similarity">
    <text evidence="2">Belongs to the SusD family.</text>
</comment>
<gene>
    <name evidence="9" type="ORF">GCM10011386_39450</name>
</gene>
<keyword evidence="3" id="KW-0732">Signal</keyword>
<evidence type="ECO:0000256" key="3">
    <source>
        <dbReference type="ARBA" id="ARBA00022729"/>
    </source>
</evidence>
<evidence type="ECO:0000256" key="4">
    <source>
        <dbReference type="ARBA" id="ARBA00023136"/>
    </source>
</evidence>
<evidence type="ECO:0000256" key="6">
    <source>
        <dbReference type="SAM" id="MobiDB-lite"/>
    </source>
</evidence>
<comment type="subcellular location">
    <subcellularLocation>
        <location evidence="1">Cell outer membrane</location>
    </subcellularLocation>
</comment>
<dbReference type="EMBL" id="BMIK01000019">
    <property type="protein sequence ID" value="GGC43286.1"/>
    <property type="molecule type" value="Genomic_DNA"/>
</dbReference>
<evidence type="ECO:0000256" key="1">
    <source>
        <dbReference type="ARBA" id="ARBA00004442"/>
    </source>
</evidence>
<evidence type="ECO:0000259" key="8">
    <source>
        <dbReference type="Pfam" id="PF14322"/>
    </source>
</evidence>
<dbReference type="Pfam" id="PF14322">
    <property type="entry name" value="SusD-like_3"/>
    <property type="match status" value="1"/>
</dbReference>